<evidence type="ECO:0000256" key="2">
    <source>
        <dbReference type="SAM" id="Phobius"/>
    </source>
</evidence>
<dbReference type="AlphaFoldDB" id="A0AAE0S0J5"/>
<feature type="compositionally biased region" description="Low complexity" evidence="1">
    <location>
        <begin position="96"/>
        <end position="159"/>
    </location>
</feature>
<dbReference type="InterPro" id="IPR016186">
    <property type="entry name" value="C-type_lectin-like/link_sf"/>
</dbReference>
<reference evidence="3" key="3">
    <citation type="submission" date="2023-05" db="EMBL/GenBank/DDBJ databases">
        <authorList>
            <person name="Smith C.H."/>
        </authorList>
    </citation>
    <scope>NUCLEOTIDE SEQUENCE</scope>
    <source>
        <strain evidence="3">CHS0354</strain>
        <tissue evidence="3">Mantle</tissue>
    </source>
</reference>
<feature type="region of interest" description="Disordered" evidence="1">
    <location>
        <begin position="96"/>
        <end position="164"/>
    </location>
</feature>
<evidence type="ECO:0000256" key="1">
    <source>
        <dbReference type="SAM" id="MobiDB-lite"/>
    </source>
</evidence>
<reference evidence="3" key="2">
    <citation type="journal article" date="2021" name="Genome Biol. Evol.">
        <title>Developing a high-quality reference genome for a parasitic bivalve with doubly uniparental inheritance (Bivalvia: Unionida).</title>
        <authorList>
            <person name="Smith C.H."/>
        </authorList>
    </citation>
    <scope>NUCLEOTIDE SEQUENCE</scope>
    <source>
        <strain evidence="3">CHS0354</strain>
        <tissue evidence="3">Mantle</tissue>
    </source>
</reference>
<gene>
    <name evidence="3" type="ORF">CHS0354_025677</name>
</gene>
<dbReference type="CDD" id="cd00037">
    <property type="entry name" value="CLECT"/>
    <property type="match status" value="1"/>
</dbReference>
<evidence type="ECO:0008006" key="5">
    <source>
        <dbReference type="Google" id="ProtNLM"/>
    </source>
</evidence>
<dbReference type="Gene3D" id="3.10.100.10">
    <property type="entry name" value="Mannose-Binding Protein A, subunit A"/>
    <property type="match status" value="1"/>
</dbReference>
<accession>A0AAE0S0J5</accession>
<proteinExistence type="predicted"/>
<evidence type="ECO:0000313" key="3">
    <source>
        <dbReference type="EMBL" id="KAK3583162.1"/>
    </source>
</evidence>
<keyword evidence="2" id="KW-0472">Membrane</keyword>
<organism evidence="3 4">
    <name type="scientific">Potamilus streckersoni</name>
    <dbReference type="NCBI Taxonomy" id="2493646"/>
    <lineage>
        <taxon>Eukaryota</taxon>
        <taxon>Metazoa</taxon>
        <taxon>Spiralia</taxon>
        <taxon>Lophotrochozoa</taxon>
        <taxon>Mollusca</taxon>
        <taxon>Bivalvia</taxon>
        <taxon>Autobranchia</taxon>
        <taxon>Heteroconchia</taxon>
        <taxon>Palaeoheterodonta</taxon>
        <taxon>Unionida</taxon>
        <taxon>Unionoidea</taxon>
        <taxon>Unionidae</taxon>
        <taxon>Ambleminae</taxon>
        <taxon>Lampsilini</taxon>
        <taxon>Potamilus</taxon>
    </lineage>
</organism>
<sequence length="227" mass="24403">MSEYCYYYSKGKMKLSCMLLLYLTNIMLIAIVPCVPHIPYLHANIDVLSPLFLATVLLAFLQASFLKRRSLTRVTAAAARTTTTAGTTTTLQLPAATSTTTAPQTVSTLSSTATRTTTTAGTTTTLQLPAAASTTTAPQTVPPLSSTASRTTTSGTATSPQTVPPLRCREGYSLYNGAGRNFCFRVSDDCISWDRAQMTCQMEGSDLAVLDDQSLAPFVEMLRPYLL</sequence>
<protein>
    <recommendedName>
        <fullName evidence="5">C-type lectin domain-containing protein</fullName>
    </recommendedName>
</protein>
<dbReference type="EMBL" id="JAEAOA010001532">
    <property type="protein sequence ID" value="KAK3583162.1"/>
    <property type="molecule type" value="Genomic_DNA"/>
</dbReference>
<feature type="non-terminal residue" evidence="3">
    <location>
        <position position="1"/>
    </location>
</feature>
<dbReference type="InterPro" id="IPR016187">
    <property type="entry name" value="CTDL_fold"/>
</dbReference>
<feature type="transmembrane region" description="Helical" evidence="2">
    <location>
        <begin position="47"/>
        <end position="66"/>
    </location>
</feature>
<dbReference type="Proteomes" id="UP001195483">
    <property type="component" value="Unassembled WGS sequence"/>
</dbReference>
<name>A0AAE0S0J5_9BIVA</name>
<reference evidence="3" key="1">
    <citation type="journal article" date="2021" name="Genome Biol. Evol.">
        <title>A High-Quality Reference Genome for a Parasitic Bivalve with Doubly Uniparental Inheritance (Bivalvia: Unionida).</title>
        <authorList>
            <person name="Smith C.H."/>
        </authorList>
    </citation>
    <scope>NUCLEOTIDE SEQUENCE</scope>
    <source>
        <strain evidence="3">CHS0354</strain>
    </source>
</reference>
<evidence type="ECO:0000313" key="4">
    <source>
        <dbReference type="Proteomes" id="UP001195483"/>
    </source>
</evidence>
<keyword evidence="2" id="KW-1133">Transmembrane helix</keyword>
<dbReference type="SUPFAM" id="SSF56436">
    <property type="entry name" value="C-type lectin-like"/>
    <property type="match status" value="1"/>
</dbReference>
<keyword evidence="2" id="KW-0812">Transmembrane</keyword>
<feature type="transmembrane region" description="Helical" evidence="2">
    <location>
        <begin position="20"/>
        <end position="41"/>
    </location>
</feature>
<comment type="caution">
    <text evidence="3">The sequence shown here is derived from an EMBL/GenBank/DDBJ whole genome shotgun (WGS) entry which is preliminary data.</text>
</comment>
<keyword evidence="4" id="KW-1185">Reference proteome</keyword>